<keyword evidence="2" id="KW-0812">Transmembrane</keyword>
<feature type="region of interest" description="Disordered" evidence="1">
    <location>
        <begin position="1"/>
        <end position="27"/>
    </location>
</feature>
<evidence type="ECO:0000256" key="1">
    <source>
        <dbReference type="SAM" id="MobiDB-lite"/>
    </source>
</evidence>
<gene>
    <name evidence="3" type="ORF">LZ495_41465</name>
</gene>
<dbReference type="EMBL" id="JAKFHA010000055">
    <property type="protein sequence ID" value="MCF2533659.1"/>
    <property type="molecule type" value="Genomic_DNA"/>
</dbReference>
<name>A0AA41Q8Q2_9ACTN</name>
<keyword evidence="2" id="KW-0472">Membrane</keyword>
<feature type="compositionally biased region" description="Basic and acidic residues" evidence="1">
    <location>
        <begin position="9"/>
        <end position="23"/>
    </location>
</feature>
<evidence type="ECO:0000256" key="2">
    <source>
        <dbReference type="SAM" id="Phobius"/>
    </source>
</evidence>
<sequence length="363" mass="38267">MTATENPEYTERAENTENTEGSRRPGRRARTVLVTLAALSVLATGTMWGIDLSAEARFGQDLCHGILRTGEVRDLGPQSRITERVYRAPAPGSPETECAAGPIIVTAYPLPQAHEVAEYRTQLMGAGQAPLGPGLEGSADSDRAWLLLPCPAVAPGVPVFVSVAGNESVPGRGEAGRDTRAKWVVRAARYVNEQAGCGAPAIPDAALPHGTAPAGQADAETDRIVRNHWRLWARSLEPVGTGPLCGLIPQEALPARLRASAALHAGSLDSSTAYGCEVFDDDFNALVRLTVVRGPVAGYLRTPGNDASVNPTSAHPWLFLDCAGRQAIFDLFDANADLAPADSVKLISDFAAAYRNSPACKSA</sequence>
<dbReference type="RefSeq" id="WP_235058426.1">
    <property type="nucleotide sequence ID" value="NZ_JAKFHA010000055.1"/>
</dbReference>
<comment type="caution">
    <text evidence="3">The sequence shown here is derived from an EMBL/GenBank/DDBJ whole genome shotgun (WGS) entry which is preliminary data.</text>
</comment>
<feature type="transmembrane region" description="Helical" evidence="2">
    <location>
        <begin position="32"/>
        <end position="50"/>
    </location>
</feature>
<dbReference type="AlphaFoldDB" id="A0AA41Q8Q2"/>
<proteinExistence type="predicted"/>
<keyword evidence="4" id="KW-1185">Reference proteome</keyword>
<dbReference type="Proteomes" id="UP001165378">
    <property type="component" value="Unassembled WGS sequence"/>
</dbReference>
<reference evidence="3" key="1">
    <citation type="submission" date="2022-01" db="EMBL/GenBank/DDBJ databases">
        <title>Genome-Based Taxonomic Classification of the Phylum Actinobacteria.</title>
        <authorList>
            <person name="Gao Y."/>
        </authorList>
    </citation>
    <scope>NUCLEOTIDE SEQUENCE</scope>
    <source>
        <strain evidence="3">KLBMP 8922</strain>
    </source>
</reference>
<organism evidence="3 4">
    <name type="scientific">Yinghuangia soli</name>
    <dbReference type="NCBI Taxonomy" id="2908204"/>
    <lineage>
        <taxon>Bacteria</taxon>
        <taxon>Bacillati</taxon>
        <taxon>Actinomycetota</taxon>
        <taxon>Actinomycetes</taxon>
        <taxon>Kitasatosporales</taxon>
        <taxon>Streptomycetaceae</taxon>
        <taxon>Yinghuangia</taxon>
    </lineage>
</organism>
<evidence type="ECO:0000313" key="3">
    <source>
        <dbReference type="EMBL" id="MCF2533659.1"/>
    </source>
</evidence>
<keyword evidence="2" id="KW-1133">Transmembrane helix</keyword>
<protein>
    <submittedName>
        <fullName evidence="3">Uncharacterized protein</fullName>
    </submittedName>
</protein>
<accession>A0AA41Q8Q2</accession>
<evidence type="ECO:0000313" key="4">
    <source>
        <dbReference type="Proteomes" id="UP001165378"/>
    </source>
</evidence>